<dbReference type="InterPro" id="IPR010985">
    <property type="entry name" value="Ribbon_hlx_hlx"/>
</dbReference>
<dbReference type="Proteomes" id="UP001229836">
    <property type="component" value="Chromosome"/>
</dbReference>
<proteinExistence type="predicted"/>
<evidence type="ECO:0000313" key="1">
    <source>
        <dbReference type="EMBL" id="WHP07559.1"/>
    </source>
</evidence>
<accession>A0ABY8SAQ1</accession>
<name>A0ABY8SAQ1_9GAMM</name>
<dbReference type="RefSeq" id="WP_283269232.1">
    <property type="nucleotide sequence ID" value="NZ_CP125669.1"/>
</dbReference>
<keyword evidence="2" id="KW-1185">Reference proteome</keyword>
<protein>
    <submittedName>
        <fullName evidence="1">Uncharacterized protein</fullName>
    </submittedName>
</protein>
<dbReference type="EMBL" id="CP125669">
    <property type="protein sequence ID" value="WHP07559.1"/>
    <property type="molecule type" value="Genomic_DNA"/>
</dbReference>
<organism evidence="1 2">
    <name type="scientific">Acinetobacter corruptisaponis</name>
    <dbReference type="NCBI Taxonomy" id="3045147"/>
    <lineage>
        <taxon>Bacteria</taxon>
        <taxon>Pseudomonadati</taxon>
        <taxon>Pseudomonadota</taxon>
        <taxon>Gammaproteobacteria</taxon>
        <taxon>Moraxellales</taxon>
        <taxon>Moraxellaceae</taxon>
        <taxon>Acinetobacter</taxon>
    </lineage>
</organism>
<evidence type="ECO:0000313" key="2">
    <source>
        <dbReference type="Proteomes" id="UP001229836"/>
    </source>
</evidence>
<sequence length="80" mass="9038">MSNMMLNLDAQLAEKLQRQADLHGVPIEVEIHKILQAALSPSTDTANWLDSIRKKAMSFDGLELDLPKREYIPETTGFIE</sequence>
<dbReference type="SUPFAM" id="SSF47598">
    <property type="entry name" value="Ribbon-helix-helix"/>
    <property type="match status" value="1"/>
</dbReference>
<reference evidence="1 2" key="1">
    <citation type="submission" date="2023-05" db="EMBL/GenBank/DDBJ databases">
        <title>The complete genome of Acinetobacter sp. nov KCTC 92772.</title>
        <authorList>
            <person name="Zhou G."/>
        </authorList>
    </citation>
    <scope>NUCLEOTIDE SEQUENCE [LARGE SCALE GENOMIC DNA]</scope>
    <source>
        <strain evidence="1 2">KCTC 92772</strain>
    </source>
</reference>
<gene>
    <name evidence="1" type="ORF">QLH32_08955</name>
</gene>